<dbReference type="PROSITE" id="PS51257">
    <property type="entry name" value="PROKAR_LIPOPROTEIN"/>
    <property type="match status" value="1"/>
</dbReference>
<reference evidence="2" key="1">
    <citation type="submission" date="2021-01" db="EMBL/GenBank/DDBJ databases">
        <title>Whole genome shotgun sequence of Actinoplanes capillaceus NBRC 16408.</title>
        <authorList>
            <person name="Komaki H."/>
            <person name="Tamura T."/>
        </authorList>
    </citation>
    <scope>NUCLEOTIDE SEQUENCE [LARGE SCALE GENOMIC DNA]</scope>
    <source>
        <strain evidence="2">NBRC 16408</strain>
    </source>
</reference>
<comment type="caution">
    <text evidence="2">The sequence shown here is derived from an EMBL/GenBank/DDBJ whole genome shotgun (WGS) entry which is preliminary data.</text>
</comment>
<evidence type="ECO:0000256" key="1">
    <source>
        <dbReference type="SAM" id="MobiDB-lite"/>
    </source>
</evidence>
<organism evidence="2">
    <name type="scientific">Actinoplanes campanulatus</name>
    <dbReference type="NCBI Taxonomy" id="113559"/>
    <lineage>
        <taxon>Bacteria</taxon>
        <taxon>Bacillati</taxon>
        <taxon>Actinomycetota</taxon>
        <taxon>Actinomycetes</taxon>
        <taxon>Micromonosporales</taxon>
        <taxon>Micromonosporaceae</taxon>
        <taxon>Actinoplanes</taxon>
    </lineage>
</organism>
<dbReference type="EMBL" id="BOMF01000071">
    <property type="protein sequence ID" value="GID46396.1"/>
    <property type="molecule type" value="Genomic_DNA"/>
</dbReference>
<accession>A0ABQ3WJI2</accession>
<gene>
    <name evidence="2" type="ORF">Aca07nite_36710</name>
</gene>
<evidence type="ECO:0000313" key="2">
    <source>
        <dbReference type="EMBL" id="GID46396.1"/>
    </source>
</evidence>
<proteinExistence type="predicted"/>
<feature type="region of interest" description="Disordered" evidence="1">
    <location>
        <begin position="34"/>
        <end position="74"/>
    </location>
</feature>
<sequence>MRALNLTGTLALVVLAGACSQTVEHVGGAAQPVNGAPAATATSPSAAPTSPSTTSSTPTANPTTADKAKQGGTDPCPVSAATLFEVLRKSDLYEAGGNPDGMAKPNCYQGFAFGRSTFRQEPEGEIASILFKFDTKARAWKALNLGTGDICGGYVSEPVRDRLNQGIGGC</sequence>
<protein>
    <submittedName>
        <fullName evidence="2">Uncharacterized protein</fullName>
    </submittedName>
</protein>
<dbReference type="RefSeq" id="WP_204296690.1">
    <property type="nucleotide sequence ID" value="NZ_BAAAGQ010000005.1"/>
</dbReference>
<feature type="compositionally biased region" description="Low complexity" evidence="1">
    <location>
        <begin position="36"/>
        <end position="65"/>
    </location>
</feature>
<name>A0ABQ3WJI2_9ACTN</name>